<dbReference type="EMBL" id="MGDX01000004">
    <property type="protein sequence ID" value="OGL71968.1"/>
    <property type="molecule type" value="Genomic_DNA"/>
</dbReference>
<evidence type="ECO:0000256" key="1">
    <source>
        <dbReference type="SAM" id="Phobius"/>
    </source>
</evidence>
<dbReference type="Proteomes" id="UP000177097">
    <property type="component" value="Unassembled WGS sequence"/>
</dbReference>
<reference evidence="2 3" key="1">
    <citation type="journal article" date="2016" name="Nat. Commun.">
        <title>Thousands of microbial genomes shed light on interconnected biogeochemical processes in an aquifer system.</title>
        <authorList>
            <person name="Anantharaman K."/>
            <person name="Brown C.T."/>
            <person name="Hug L.A."/>
            <person name="Sharon I."/>
            <person name="Castelle C.J."/>
            <person name="Probst A.J."/>
            <person name="Thomas B.C."/>
            <person name="Singh A."/>
            <person name="Wilkins M.J."/>
            <person name="Karaoz U."/>
            <person name="Brodie E.L."/>
            <person name="Williams K.H."/>
            <person name="Hubbard S.S."/>
            <person name="Banfield J.F."/>
        </authorList>
    </citation>
    <scope>NUCLEOTIDE SEQUENCE [LARGE SCALE GENOMIC DNA]</scope>
</reference>
<evidence type="ECO:0000313" key="3">
    <source>
        <dbReference type="Proteomes" id="UP000177097"/>
    </source>
</evidence>
<dbReference type="STRING" id="1802389.A3C17_01010"/>
<organism evidence="2 3">
    <name type="scientific">Candidatus Uhrbacteria bacterium RIFCSPHIGHO2_02_FULL_53_13</name>
    <dbReference type="NCBI Taxonomy" id="1802389"/>
    <lineage>
        <taxon>Bacteria</taxon>
        <taxon>Candidatus Uhriibacteriota</taxon>
    </lineage>
</organism>
<name>A0A1F7U2C6_9BACT</name>
<comment type="caution">
    <text evidence="2">The sequence shown here is derived from an EMBL/GenBank/DDBJ whole genome shotgun (WGS) entry which is preliminary data.</text>
</comment>
<feature type="transmembrane region" description="Helical" evidence="1">
    <location>
        <begin position="6"/>
        <end position="30"/>
    </location>
</feature>
<dbReference type="AlphaFoldDB" id="A0A1F7U2C6"/>
<protein>
    <submittedName>
        <fullName evidence="2">Uncharacterized protein</fullName>
    </submittedName>
</protein>
<feature type="transmembrane region" description="Helical" evidence="1">
    <location>
        <begin position="37"/>
        <end position="59"/>
    </location>
</feature>
<gene>
    <name evidence="2" type="ORF">A3C17_01010</name>
</gene>
<accession>A0A1F7U2C6</accession>
<sequence>MIPISILLVIFLAFIGLVVLFTFFNVYHILRFGKAGLFTLGITAIYLVVIGALLMWSLYNILTIDWTLTINLFGFEPNITNIYRY</sequence>
<keyword evidence="1" id="KW-1133">Transmembrane helix</keyword>
<proteinExistence type="predicted"/>
<keyword evidence="1" id="KW-0812">Transmembrane</keyword>
<evidence type="ECO:0000313" key="2">
    <source>
        <dbReference type="EMBL" id="OGL71968.1"/>
    </source>
</evidence>
<keyword evidence="1" id="KW-0472">Membrane</keyword>